<comment type="similarity">
    <text evidence="1">Belongs to the class-A beta-lactamase family.</text>
</comment>
<dbReference type="GO" id="GO:0016787">
    <property type="term" value="F:hydrolase activity"/>
    <property type="evidence" value="ECO:0007669"/>
    <property type="project" value="UniProtKB-KW"/>
</dbReference>
<dbReference type="Pfam" id="PF00144">
    <property type="entry name" value="Beta-lactamase"/>
    <property type="match status" value="1"/>
</dbReference>
<keyword evidence="2" id="KW-0378">Hydrolase</keyword>
<protein>
    <recommendedName>
        <fullName evidence="3">Beta-lactamase-related domain-containing protein</fullName>
    </recommendedName>
</protein>
<evidence type="ECO:0000259" key="3">
    <source>
        <dbReference type="Pfam" id="PF00144"/>
    </source>
</evidence>
<proteinExistence type="inferred from homology"/>
<dbReference type="InterPro" id="IPR012338">
    <property type="entry name" value="Beta-lactam/transpept-like"/>
</dbReference>
<dbReference type="InterPro" id="IPR001466">
    <property type="entry name" value="Beta-lactam-related"/>
</dbReference>
<reference evidence="4" key="1">
    <citation type="submission" date="2022-10" db="EMBL/GenBank/DDBJ databases">
        <title>Culturing micro-colonial fungi from biological soil crusts in the Mojave desert and describing Neophaeococcomyces mojavensis, and introducing the new genera and species Taxawa tesnikishii.</title>
        <authorList>
            <person name="Kurbessoian T."/>
            <person name="Stajich J.E."/>
        </authorList>
    </citation>
    <scope>NUCLEOTIDE SEQUENCE</scope>
    <source>
        <strain evidence="4">TK_35</strain>
    </source>
</reference>
<name>A0AA38YB18_9EURO</name>
<evidence type="ECO:0000313" key="4">
    <source>
        <dbReference type="EMBL" id="KAJ9642226.1"/>
    </source>
</evidence>
<dbReference type="PANTHER" id="PTHR43283">
    <property type="entry name" value="BETA-LACTAMASE-RELATED"/>
    <property type="match status" value="1"/>
</dbReference>
<dbReference type="EMBL" id="JAPDRN010000010">
    <property type="protein sequence ID" value="KAJ9642226.1"/>
    <property type="molecule type" value="Genomic_DNA"/>
</dbReference>
<evidence type="ECO:0000313" key="5">
    <source>
        <dbReference type="Proteomes" id="UP001172681"/>
    </source>
</evidence>
<dbReference type="PANTHER" id="PTHR43283:SF17">
    <property type="entry name" value="(LOVD), PUTATIVE (AFU_ORTHOLOGUE AFUA_5G00920)-RELATED"/>
    <property type="match status" value="1"/>
</dbReference>
<dbReference type="AlphaFoldDB" id="A0AA38YB18"/>
<keyword evidence="5" id="KW-1185">Reference proteome</keyword>
<evidence type="ECO:0000256" key="2">
    <source>
        <dbReference type="ARBA" id="ARBA00022801"/>
    </source>
</evidence>
<sequence>MEDFDRLLTNITDPKHSSYAVPAAVCSVINKDGAVIYSRSAGTSGTDVPLSEDSVFWLASQTKVMTTIAAMQCVERNLIGLDEDVARVLPDLALLGILDGQDSFGRWKTRKRTKKITVRLLLSHQSGVSVEGMSSSLTEWGKQNNFSNYSLDNTMIGTRVLPLVDEPGAQLLYGAGIDWAGILVERLSGQHLEDYMSQNIWKPLDMTSTTFHPELNPEIYARLVKPYERNAEGILKPRETPLVPIPSPTCVGGHGAYSSPKDYTKLFMALLRGGQPILKKSTLDEIFSPQLLNKESIKTFLEGPFAFMLGYSIPEGVHTDHGLAGLLAMADHPEGRRKGSLQWIGMPNNFWWVDPHTGIAGVVFCQYFPPGDHGAVSIHKALERAVYRTFK</sequence>
<comment type="caution">
    <text evidence="4">The sequence shown here is derived from an EMBL/GenBank/DDBJ whole genome shotgun (WGS) entry which is preliminary data.</text>
</comment>
<dbReference type="Proteomes" id="UP001172681">
    <property type="component" value="Unassembled WGS sequence"/>
</dbReference>
<dbReference type="SUPFAM" id="SSF56601">
    <property type="entry name" value="beta-lactamase/transpeptidase-like"/>
    <property type="match status" value="1"/>
</dbReference>
<evidence type="ECO:0000256" key="1">
    <source>
        <dbReference type="ARBA" id="ARBA00009009"/>
    </source>
</evidence>
<feature type="domain" description="Beta-lactamase-related" evidence="3">
    <location>
        <begin position="18"/>
        <end position="374"/>
    </location>
</feature>
<organism evidence="4 5">
    <name type="scientific">Knufia peltigerae</name>
    <dbReference type="NCBI Taxonomy" id="1002370"/>
    <lineage>
        <taxon>Eukaryota</taxon>
        <taxon>Fungi</taxon>
        <taxon>Dikarya</taxon>
        <taxon>Ascomycota</taxon>
        <taxon>Pezizomycotina</taxon>
        <taxon>Eurotiomycetes</taxon>
        <taxon>Chaetothyriomycetidae</taxon>
        <taxon>Chaetothyriales</taxon>
        <taxon>Trichomeriaceae</taxon>
        <taxon>Knufia</taxon>
    </lineage>
</organism>
<gene>
    <name evidence="4" type="ORF">H2204_002595</name>
</gene>
<dbReference type="Gene3D" id="3.40.710.10">
    <property type="entry name" value="DD-peptidase/beta-lactamase superfamily"/>
    <property type="match status" value="1"/>
</dbReference>
<accession>A0AA38YB18</accession>
<dbReference type="InterPro" id="IPR050789">
    <property type="entry name" value="Diverse_Enzym_Activities"/>
</dbReference>